<dbReference type="OrthoDB" id="974105at2"/>
<dbReference type="GO" id="GO:0005829">
    <property type="term" value="C:cytosol"/>
    <property type="evidence" value="ECO:0007669"/>
    <property type="project" value="TreeGrafter"/>
</dbReference>
<feature type="region of interest" description="Disordered" evidence="1">
    <location>
        <begin position="372"/>
        <end position="408"/>
    </location>
</feature>
<comment type="caution">
    <text evidence="4">The sequence shown here is derived from an EMBL/GenBank/DDBJ whole genome shotgun (WGS) entry which is preliminary data.</text>
</comment>
<gene>
    <name evidence="4" type="ORF">C8E99_0508</name>
</gene>
<evidence type="ECO:0000256" key="1">
    <source>
        <dbReference type="SAM" id="MobiDB-lite"/>
    </source>
</evidence>
<dbReference type="GO" id="GO:0005525">
    <property type="term" value="F:GTP binding"/>
    <property type="evidence" value="ECO:0007669"/>
    <property type="project" value="InterPro"/>
</dbReference>
<dbReference type="GO" id="GO:0043024">
    <property type="term" value="F:ribosomal small subunit binding"/>
    <property type="evidence" value="ECO:0007669"/>
    <property type="project" value="TreeGrafter"/>
</dbReference>
<dbReference type="AlphaFoldDB" id="A0A3D9LB70"/>
<dbReference type="EMBL" id="QREH01000001">
    <property type="protein sequence ID" value="REE02727.1"/>
    <property type="molecule type" value="Genomic_DNA"/>
</dbReference>
<keyword evidence="2" id="KW-1133">Transmembrane helix</keyword>
<organism evidence="4 5">
    <name type="scientific">Citricoccus muralis</name>
    <dbReference type="NCBI Taxonomy" id="169134"/>
    <lineage>
        <taxon>Bacteria</taxon>
        <taxon>Bacillati</taxon>
        <taxon>Actinomycetota</taxon>
        <taxon>Actinomycetes</taxon>
        <taxon>Micrococcales</taxon>
        <taxon>Micrococcaceae</taxon>
        <taxon>Citricoccus</taxon>
    </lineage>
</organism>
<dbReference type="GO" id="GO:0019843">
    <property type="term" value="F:rRNA binding"/>
    <property type="evidence" value="ECO:0007669"/>
    <property type="project" value="TreeGrafter"/>
</dbReference>
<feature type="domain" description="Dynamin N-terminal" evidence="3">
    <location>
        <begin position="55"/>
        <end position="226"/>
    </location>
</feature>
<dbReference type="InterPro" id="IPR005662">
    <property type="entry name" value="GTPase_Era-like"/>
</dbReference>
<keyword evidence="2" id="KW-0472">Membrane</keyword>
<dbReference type="SUPFAM" id="SSF52540">
    <property type="entry name" value="P-loop containing nucleoside triphosphate hydrolases"/>
    <property type="match status" value="1"/>
</dbReference>
<dbReference type="InterPro" id="IPR027417">
    <property type="entry name" value="P-loop_NTPase"/>
</dbReference>
<keyword evidence="2" id="KW-0812">Transmembrane</keyword>
<accession>A0A3D9LB70</accession>
<protein>
    <submittedName>
        <fullName evidence="4">50S ribosome-binding GTPase</fullName>
    </submittedName>
</protein>
<proteinExistence type="predicted"/>
<name>A0A3D9LB70_9MICC</name>
<dbReference type="PANTHER" id="PTHR42698">
    <property type="entry name" value="GTPASE ERA"/>
    <property type="match status" value="1"/>
</dbReference>
<dbReference type="PANTHER" id="PTHR42698:SF1">
    <property type="entry name" value="GTPASE ERA, MITOCHONDRIAL"/>
    <property type="match status" value="1"/>
</dbReference>
<dbReference type="RefSeq" id="WP_115930972.1">
    <property type="nucleotide sequence ID" value="NZ_QREH01000001.1"/>
</dbReference>
<keyword evidence="5" id="KW-1185">Reference proteome</keyword>
<evidence type="ECO:0000313" key="4">
    <source>
        <dbReference type="EMBL" id="REE02727.1"/>
    </source>
</evidence>
<dbReference type="GO" id="GO:0000028">
    <property type="term" value="P:ribosomal small subunit assembly"/>
    <property type="evidence" value="ECO:0007669"/>
    <property type="project" value="TreeGrafter"/>
</dbReference>
<reference evidence="4 5" key="1">
    <citation type="submission" date="2018-07" db="EMBL/GenBank/DDBJ databases">
        <title>Sequencing the genomes of 1000 actinobacteria strains.</title>
        <authorList>
            <person name="Klenk H.-P."/>
        </authorList>
    </citation>
    <scope>NUCLEOTIDE SEQUENCE [LARGE SCALE GENOMIC DNA]</scope>
    <source>
        <strain evidence="4 5">DSM 14442</strain>
    </source>
</reference>
<dbReference type="Gene3D" id="3.40.50.300">
    <property type="entry name" value="P-loop containing nucleotide triphosphate hydrolases"/>
    <property type="match status" value="1"/>
</dbReference>
<dbReference type="Proteomes" id="UP000256727">
    <property type="component" value="Unassembled WGS sequence"/>
</dbReference>
<feature type="compositionally biased region" description="Polar residues" evidence="1">
    <location>
        <begin position="143"/>
        <end position="158"/>
    </location>
</feature>
<dbReference type="InterPro" id="IPR045063">
    <property type="entry name" value="Dynamin_N"/>
</dbReference>
<feature type="transmembrane region" description="Helical" evidence="2">
    <location>
        <begin position="514"/>
        <end position="536"/>
    </location>
</feature>
<feature type="transmembrane region" description="Helical" evidence="2">
    <location>
        <begin position="469"/>
        <end position="494"/>
    </location>
</feature>
<feature type="region of interest" description="Disordered" evidence="1">
    <location>
        <begin position="138"/>
        <end position="160"/>
    </location>
</feature>
<dbReference type="Pfam" id="PF00350">
    <property type="entry name" value="Dynamin_N"/>
    <property type="match status" value="1"/>
</dbReference>
<sequence>MTTHDSSPLDLKLAALETAARLGEGRVTEEALASARQVVERARERRRLSADHTVVGFFGATGSGKSSLFNAVTGHPLARAAATRPTTSEPLAAVWGADGSEPLLDWLEVSHRHQLDGPAAGVEPSGPWSRLLGQRWTRKNGRQSDGQHGRTNGRQNDQPGGLILLDLPDFDSIAVRHREIVTRLAGQVDVLVWVVDPQKYADAALHREFLEPLAAHRGVTLVVLNQTDRLAEADVEAVTASLKGILAQDGLARVPVYPASATTGAGVEPLRSAIAEVAQRRSAASERLLSDVRTAAKALGAEDAGGVPAGVGKADEARLVDALTEAAGVTTVVRAVQRSYRLEGGRRTGWPMVRWATRLRQDPLRRLGLRRGEVPQRGMNRVSASAADDPRLHRSSLPERSPAQRAQADGAIRAFAEVTGAGAPDAWRSSIRRAARSHADTLPDELDQAITSTDLGAGKGSWWWHVVNALQWIALAAAVAGLAWLGVLALAGYFQFETPPAPDVEGFPIPTLLVFGGLAFGLLLALLMAPLVRLVARNRARRARRRLRAAVSVVARERIAEPVTAEIERYGAFREALAAASGRH</sequence>
<evidence type="ECO:0000313" key="5">
    <source>
        <dbReference type="Proteomes" id="UP000256727"/>
    </source>
</evidence>
<evidence type="ECO:0000256" key="2">
    <source>
        <dbReference type="SAM" id="Phobius"/>
    </source>
</evidence>
<evidence type="ECO:0000259" key="3">
    <source>
        <dbReference type="Pfam" id="PF00350"/>
    </source>
</evidence>